<comment type="subcellular location">
    <subcellularLocation>
        <location evidence="1">Nucleus</location>
    </subcellularLocation>
</comment>
<evidence type="ECO:0000256" key="1">
    <source>
        <dbReference type="ARBA" id="ARBA00004123"/>
    </source>
</evidence>
<evidence type="ECO:0000313" key="4">
    <source>
        <dbReference type="Proteomes" id="UP000016924"/>
    </source>
</evidence>
<sequence length="296" mass="32545">MVAFDWDRNGWRWFILPLAESNDVVRDAVLAISASHLAQKSPGIAPRAKILRGAAIQSVILRSRNLYQNSAPDPPLIAALVLLVLDDMVSGGDEFSFIFKMLRCLLQMLGGEDALSTSEFGVFLLEHYRYIEFMSLPTLTETEAVAAITTRLPRYLDFLVNSFLGDKADPLCPSVATMLIDCFSQASSIYVYRALSGPSAPLSGPAVEDLKATVEAIPPGSAGEHVLAWVFFVGAAESSSAEHRQFFKKRLKGLYDHGCSGFGNIWPALVLLEKMWQRSDQSWTSMLAEDSHVLIA</sequence>
<reference evidence="4" key="1">
    <citation type="submission" date="2012-06" db="EMBL/GenBank/DDBJ databases">
        <title>The genome sequence of Coniosporium apollinis CBS 100218.</title>
        <authorList>
            <consortium name="The Broad Institute Genome Sequencing Platform"/>
            <person name="Cuomo C."/>
            <person name="Gorbushina A."/>
            <person name="Noack S."/>
            <person name="Walker B."/>
            <person name="Young S.K."/>
            <person name="Zeng Q."/>
            <person name="Gargeya S."/>
            <person name="Fitzgerald M."/>
            <person name="Haas B."/>
            <person name="Abouelleil A."/>
            <person name="Alvarado L."/>
            <person name="Arachchi H.M."/>
            <person name="Berlin A.M."/>
            <person name="Chapman S.B."/>
            <person name="Goldberg J."/>
            <person name="Griggs A."/>
            <person name="Gujja S."/>
            <person name="Hansen M."/>
            <person name="Howarth C."/>
            <person name="Imamovic A."/>
            <person name="Larimer J."/>
            <person name="McCowan C."/>
            <person name="Montmayeur A."/>
            <person name="Murphy C."/>
            <person name="Neiman D."/>
            <person name="Pearson M."/>
            <person name="Priest M."/>
            <person name="Roberts A."/>
            <person name="Saif S."/>
            <person name="Shea T."/>
            <person name="Sisk P."/>
            <person name="Sykes S."/>
            <person name="Wortman J."/>
            <person name="Nusbaum C."/>
            <person name="Birren B."/>
        </authorList>
    </citation>
    <scope>NUCLEOTIDE SEQUENCE [LARGE SCALE GENOMIC DNA]</scope>
    <source>
        <strain evidence="4">CBS 100218</strain>
    </source>
</reference>
<evidence type="ECO:0008006" key="5">
    <source>
        <dbReference type="Google" id="ProtNLM"/>
    </source>
</evidence>
<keyword evidence="2" id="KW-0539">Nucleus</keyword>
<dbReference type="OMA" id="CLEFITW"/>
<organism evidence="3 4">
    <name type="scientific">Coniosporium apollinis (strain CBS 100218)</name>
    <name type="common">Rock-inhabiting black yeast</name>
    <dbReference type="NCBI Taxonomy" id="1168221"/>
    <lineage>
        <taxon>Eukaryota</taxon>
        <taxon>Fungi</taxon>
        <taxon>Dikarya</taxon>
        <taxon>Ascomycota</taxon>
        <taxon>Pezizomycotina</taxon>
        <taxon>Dothideomycetes</taxon>
        <taxon>Dothideomycetes incertae sedis</taxon>
        <taxon>Coniosporium</taxon>
    </lineage>
</organism>
<dbReference type="InterPro" id="IPR021858">
    <property type="entry name" value="Fun_TF"/>
</dbReference>
<dbReference type="GO" id="GO:0003700">
    <property type="term" value="F:DNA-binding transcription factor activity"/>
    <property type="evidence" value="ECO:0007669"/>
    <property type="project" value="TreeGrafter"/>
</dbReference>
<dbReference type="GO" id="GO:0000976">
    <property type="term" value="F:transcription cis-regulatory region binding"/>
    <property type="evidence" value="ECO:0007669"/>
    <property type="project" value="TreeGrafter"/>
</dbReference>
<dbReference type="Pfam" id="PF11951">
    <property type="entry name" value="Fungal_trans_2"/>
    <property type="match status" value="2"/>
</dbReference>
<dbReference type="PANTHER" id="PTHR37534:SF17">
    <property type="entry name" value="ZN(2)-C6 FUNGAL-TYPE DOMAIN-CONTAINING PROTEIN"/>
    <property type="match status" value="1"/>
</dbReference>
<dbReference type="GO" id="GO:0005634">
    <property type="term" value="C:nucleus"/>
    <property type="evidence" value="ECO:0007669"/>
    <property type="project" value="UniProtKB-SubCell"/>
</dbReference>
<dbReference type="AlphaFoldDB" id="R7YH58"/>
<evidence type="ECO:0000256" key="2">
    <source>
        <dbReference type="ARBA" id="ARBA00023242"/>
    </source>
</evidence>
<dbReference type="PANTHER" id="PTHR37534">
    <property type="entry name" value="TRANSCRIPTIONAL ACTIVATOR PROTEIN UGA3"/>
    <property type="match status" value="1"/>
</dbReference>
<evidence type="ECO:0000313" key="3">
    <source>
        <dbReference type="EMBL" id="EON61242.1"/>
    </source>
</evidence>
<name>R7YH58_CONA1</name>
<dbReference type="OrthoDB" id="5386330at2759"/>
<gene>
    <name evidence="3" type="ORF">W97_00455</name>
</gene>
<proteinExistence type="predicted"/>
<accession>R7YH58</accession>
<dbReference type="HOGENOM" id="CLU_031387_2_0_1"/>
<dbReference type="Proteomes" id="UP000016924">
    <property type="component" value="Unassembled WGS sequence"/>
</dbReference>
<dbReference type="EMBL" id="JH767555">
    <property type="protein sequence ID" value="EON61242.1"/>
    <property type="molecule type" value="Genomic_DNA"/>
</dbReference>
<dbReference type="RefSeq" id="XP_007776559.1">
    <property type="nucleotide sequence ID" value="XM_007778369.1"/>
</dbReference>
<dbReference type="GO" id="GO:0045944">
    <property type="term" value="P:positive regulation of transcription by RNA polymerase II"/>
    <property type="evidence" value="ECO:0007669"/>
    <property type="project" value="TreeGrafter"/>
</dbReference>
<dbReference type="STRING" id="1168221.R7YH58"/>
<protein>
    <recommendedName>
        <fullName evidence="5">Acriflavine sensitivity control protein acr-2</fullName>
    </recommendedName>
</protein>
<dbReference type="GeneID" id="19897766"/>
<keyword evidence="4" id="KW-1185">Reference proteome</keyword>